<feature type="transmembrane region" description="Helical" evidence="4">
    <location>
        <begin position="104"/>
        <end position="126"/>
    </location>
</feature>
<dbReference type="GO" id="GO:0022857">
    <property type="term" value="F:transmembrane transporter activity"/>
    <property type="evidence" value="ECO:0007669"/>
    <property type="project" value="InterPro"/>
</dbReference>
<feature type="transmembrane region" description="Helical" evidence="4">
    <location>
        <begin position="349"/>
        <end position="368"/>
    </location>
</feature>
<feature type="region of interest" description="Disordered" evidence="3">
    <location>
        <begin position="540"/>
        <end position="559"/>
    </location>
</feature>
<feature type="transmembrane region" description="Helical" evidence="4">
    <location>
        <begin position="282"/>
        <end position="303"/>
    </location>
</feature>
<proteinExistence type="inferred from homology"/>
<dbReference type="PANTHER" id="PTHR12979:SF5">
    <property type="entry name" value="CCR4-NOT TRANSCRIPTION COMPLEX SUBUNIT 10"/>
    <property type="match status" value="1"/>
</dbReference>
<dbReference type="GO" id="GO:0030014">
    <property type="term" value="C:CCR4-NOT complex"/>
    <property type="evidence" value="ECO:0007669"/>
    <property type="project" value="InterPro"/>
</dbReference>
<evidence type="ECO:0000259" key="5">
    <source>
        <dbReference type="PROSITE" id="PS50850"/>
    </source>
</evidence>
<evidence type="ECO:0000256" key="2">
    <source>
        <dbReference type="ARBA" id="ARBA00010080"/>
    </source>
</evidence>
<sequence length="1459" mass="159565">MEAESVGPPPRQRRRLLFHQISVLFLTFSAYAAFHASRKPPSIVKSVLGPEAPSSSSGGGGWPPFDGPRGPHRLGELDLAFLSSYSFGMYLAGHVADRVDIRRFLALGMLASGASTSAFGVAYWWGVHRLSFFLVVQVTSGLVQSIGWPCVVAVVGNWFGKSQRRGLIMGVWNSNTSVGNILGSIIASSVLDFGWGWSFLLPGLLITVVGAFVWAFLVSDPGDLGFESVTMEIEMNEPGVVELEDLDQAIGEEMGLLESKEMNEVDPVTAIGFLEAWRLPGVAPFAFCLFFSKLVAYTFLYWLPFYIRHTGVAGKHVSHKSAGILSTIFDIGGVLGGVSAGFMSDRLDARACTSIFFLFFSIPALIAYRSYGSISMQLNISLMFLSGYFVNGPYSLITTAVAADLGTQDMIKGNSRALATVTAIIDATGSVGAALGPLLTGYISTRGWNSVFLMLICSTSLAITFLIHLAKAESNQAFSRLRSFPSIFSVHFPVSLVRLCISHLSYLRTKTPPLPSLVSASPFLADDLIKCNRPSCSRNSFSSSSPFPNPNPNPDPLLPKTLPCPLKYSPVVRPNLADSSQLIPISPTGPSLYFIPYLEVRLDQSDLRMEAKESSTVPAATALAGSKDGPVSDESRLSDARGLAKEAAFLFQSRRLQECIDVLNQLLQKKHDDAKVVHNIAVAEYYRDGCSVPRNLLDVLYKVKEQCEALAHSSGKQVECGNGSGNVMISGVKANNASLQQISAINGGRILYAEECVTSVIMLNIAVVLYHVHEYAHALSVLEKLFQNIEPVDERIALNVCLLLLDVASACQDVSKAAGVIQYLEKSFGIGHVGQGDCGSSIQQQTNAGLKVVSTSNISAPDASITDSSSNGNVPENTLARTLPDETLEYETLYSELDSGAENLERLILTDNLKLSTDQAASTIDMKLNLHLYKVRLLLHARNLKAAKREIKLAMNIARFGDSSTALLLKSQLEYARGNHRKAIKLLMTSSNRSEPGMLCIFNNNMGCIYHQLGKHHTSSFFFSKALECTVSLRSEKPLKLSNFSQDKSLFIMYNSGLQYLLRGRPLVAARCFDKTRPIFYYRPILWLRFAECCLSALEKGVPRKSGSSSSDDEEVKVHVVGSGRLRRLVIDGFSSTHKYNDCSVKDGLTTSDGQHRLSLPFARRCLLNALYLLNDNEKAVSSASLSRKEDDDSDQETSASAKNWNHNNVLAGDLKESNAASASMPASNGDFKEAKGGVILNMTLQSALSSYEEICRKENNMIRQAVLGNLAYVELSLGNPSKALSAAKELQQLSDCSRIYIFLSHVYAAEALCYLNRPKEAAEYLSFYVLEENNVQLPYSDEEREKWRIDKNGDGDELYGQHNAKTNEEFQGMMFMKPEEARGVLYVNLAAISAVQGNVEQARQLVKKALSALPTNPRAVLAAIYVDLLLGRTPDAVVKLRQCRHVRFFPAHVTMASK</sequence>
<feature type="transmembrane region" description="Helical" evidence="4">
    <location>
        <begin position="323"/>
        <end position="342"/>
    </location>
</feature>
<keyword evidence="4" id="KW-1133">Transmembrane helix</keyword>
<dbReference type="EMBL" id="JAQQAF010000005">
    <property type="protein sequence ID" value="KAJ8484389.1"/>
    <property type="molecule type" value="Genomic_DNA"/>
</dbReference>
<keyword evidence="4" id="KW-0812">Transmembrane</keyword>
<dbReference type="GO" id="GO:0017148">
    <property type="term" value="P:negative regulation of translation"/>
    <property type="evidence" value="ECO:0007669"/>
    <property type="project" value="TreeGrafter"/>
</dbReference>
<comment type="similarity">
    <text evidence="2">Belongs to the CNOT10 family.</text>
</comment>
<feature type="compositionally biased region" description="Pro residues" evidence="3">
    <location>
        <begin position="547"/>
        <end position="557"/>
    </location>
</feature>
<dbReference type="GO" id="GO:0006402">
    <property type="term" value="P:mRNA catabolic process"/>
    <property type="evidence" value="ECO:0007669"/>
    <property type="project" value="TreeGrafter"/>
</dbReference>
<dbReference type="InterPro" id="IPR039740">
    <property type="entry name" value="CNOT10"/>
</dbReference>
<gene>
    <name evidence="6" type="ORF">OPV22_016874</name>
</gene>
<accession>A0AAV8QM31</accession>
<dbReference type="InterPro" id="IPR011701">
    <property type="entry name" value="MFS"/>
</dbReference>
<dbReference type="InterPro" id="IPR011990">
    <property type="entry name" value="TPR-like_helical_dom_sf"/>
</dbReference>
<evidence type="ECO:0000256" key="3">
    <source>
        <dbReference type="SAM" id="MobiDB-lite"/>
    </source>
</evidence>
<evidence type="ECO:0000313" key="6">
    <source>
        <dbReference type="EMBL" id="KAJ8484389.1"/>
    </source>
</evidence>
<dbReference type="SMART" id="SM00028">
    <property type="entry name" value="TPR"/>
    <property type="match status" value="3"/>
</dbReference>
<dbReference type="Gene3D" id="1.25.40.10">
    <property type="entry name" value="Tetratricopeptide repeat domain"/>
    <property type="match status" value="2"/>
</dbReference>
<dbReference type="InterPro" id="IPR036259">
    <property type="entry name" value="MFS_trans_sf"/>
</dbReference>
<dbReference type="SUPFAM" id="SSF48452">
    <property type="entry name" value="TPR-like"/>
    <property type="match status" value="2"/>
</dbReference>
<name>A0AAV8QM31_ENSVE</name>
<dbReference type="Pfam" id="PF07690">
    <property type="entry name" value="MFS_1"/>
    <property type="match status" value="1"/>
</dbReference>
<reference evidence="6 7" key="1">
    <citation type="submission" date="2022-12" db="EMBL/GenBank/DDBJ databases">
        <title>Chromosome-scale assembly of the Ensete ventricosum genome.</title>
        <authorList>
            <person name="Dussert Y."/>
            <person name="Stocks J."/>
            <person name="Wendawek A."/>
            <person name="Woldeyes F."/>
            <person name="Nichols R.A."/>
            <person name="Borrell J.S."/>
        </authorList>
    </citation>
    <scope>NUCLEOTIDE SEQUENCE [LARGE SCALE GENOMIC DNA]</scope>
    <source>
        <strain evidence="7">cv. Maze</strain>
        <tissue evidence="6">Seeds</tissue>
    </source>
</reference>
<feature type="transmembrane region" description="Helical" evidence="4">
    <location>
        <begin position="451"/>
        <end position="472"/>
    </location>
</feature>
<feature type="transmembrane region" description="Helical" evidence="4">
    <location>
        <begin position="16"/>
        <end position="34"/>
    </location>
</feature>
<comment type="subcellular location">
    <subcellularLocation>
        <location evidence="1">Membrane</location>
        <topology evidence="1">Multi-pass membrane protein</topology>
    </subcellularLocation>
</comment>
<feature type="region of interest" description="Disordered" evidence="3">
    <location>
        <begin position="48"/>
        <end position="67"/>
    </location>
</feature>
<feature type="region of interest" description="Disordered" evidence="3">
    <location>
        <begin position="1184"/>
        <end position="1203"/>
    </location>
</feature>
<feature type="transmembrane region" description="Helical" evidence="4">
    <location>
        <begin position="417"/>
        <end position="439"/>
    </location>
</feature>
<protein>
    <recommendedName>
        <fullName evidence="5">Major facilitator superfamily (MFS) profile domain-containing protein</fullName>
    </recommendedName>
</protein>
<dbReference type="InterPro" id="IPR020846">
    <property type="entry name" value="MFS_dom"/>
</dbReference>
<comment type="caution">
    <text evidence="6">The sequence shown here is derived from an EMBL/GenBank/DDBJ whole genome shotgun (WGS) entry which is preliminary data.</text>
</comment>
<dbReference type="SUPFAM" id="SSF103473">
    <property type="entry name" value="MFS general substrate transporter"/>
    <property type="match status" value="1"/>
</dbReference>
<dbReference type="GO" id="GO:0016020">
    <property type="term" value="C:membrane"/>
    <property type="evidence" value="ECO:0007669"/>
    <property type="project" value="UniProtKB-SubCell"/>
</dbReference>
<organism evidence="6 7">
    <name type="scientific">Ensete ventricosum</name>
    <name type="common">Abyssinian banana</name>
    <name type="synonym">Musa ensete</name>
    <dbReference type="NCBI Taxonomy" id="4639"/>
    <lineage>
        <taxon>Eukaryota</taxon>
        <taxon>Viridiplantae</taxon>
        <taxon>Streptophyta</taxon>
        <taxon>Embryophyta</taxon>
        <taxon>Tracheophyta</taxon>
        <taxon>Spermatophyta</taxon>
        <taxon>Magnoliopsida</taxon>
        <taxon>Liliopsida</taxon>
        <taxon>Zingiberales</taxon>
        <taxon>Musaceae</taxon>
        <taxon>Ensete</taxon>
    </lineage>
</organism>
<feature type="transmembrane region" description="Helical" evidence="4">
    <location>
        <begin position="197"/>
        <end position="218"/>
    </location>
</feature>
<evidence type="ECO:0000256" key="1">
    <source>
        <dbReference type="ARBA" id="ARBA00004141"/>
    </source>
</evidence>
<keyword evidence="7" id="KW-1185">Reference proteome</keyword>
<feature type="domain" description="Major facilitator superfamily (MFS) profile" evidence="5">
    <location>
        <begin position="15"/>
        <end position="474"/>
    </location>
</feature>
<dbReference type="Gene3D" id="1.20.1250.20">
    <property type="entry name" value="MFS general substrate transporter like domains"/>
    <property type="match status" value="2"/>
</dbReference>
<dbReference type="PROSITE" id="PS50850">
    <property type="entry name" value="MFS"/>
    <property type="match status" value="1"/>
</dbReference>
<dbReference type="InterPro" id="IPR019734">
    <property type="entry name" value="TPR_rpt"/>
</dbReference>
<feature type="transmembrane region" description="Helical" evidence="4">
    <location>
        <begin position="380"/>
        <end position="405"/>
    </location>
</feature>
<feature type="transmembrane region" description="Helical" evidence="4">
    <location>
        <begin position="132"/>
        <end position="159"/>
    </location>
</feature>
<evidence type="ECO:0000313" key="7">
    <source>
        <dbReference type="Proteomes" id="UP001222027"/>
    </source>
</evidence>
<evidence type="ECO:0000256" key="4">
    <source>
        <dbReference type="SAM" id="Phobius"/>
    </source>
</evidence>
<keyword evidence="4" id="KW-0472">Membrane</keyword>
<dbReference type="Proteomes" id="UP001222027">
    <property type="component" value="Unassembled WGS sequence"/>
</dbReference>
<dbReference type="PANTHER" id="PTHR12979">
    <property type="entry name" value="CCR4-NOT TRANSCRIPTION COMPLEX SUBUNIT 10"/>
    <property type="match status" value="1"/>
</dbReference>